<dbReference type="PANTHER" id="PTHR33164">
    <property type="entry name" value="TRANSCRIPTIONAL REGULATOR, MARR FAMILY"/>
    <property type="match status" value="1"/>
</dbReference>
<dbReference type="InterPro" id="IPR036388">
    <property type="entry name" value="WH-like_DNA-bd_sf"/>
</dbReference>
<dbReference type="PANTHER" id="PTHR33164:SF99">
    <property type="entry name" value="MARR FAMILY REGULATORY PROTEIN"/>
    <property type="match status" value="1"/>
</dbReference>
<dbReference type="EMBL" id="CP013738">
    <property type="protein sequence ID" value="ALU95426.1"/>
    <property type="molecule type" value="Genomic_DNA"/>
</dbReference>
<dbReference type="SMART" id="SM00347">
    <property type="entry name" value="HTH_MARR"/>
    <property type="match status" value="1"/>
</dbReference>
<evidence type="ECO:0000313" key="2">
    <source>
        <dbReference type="EMBL" id="ALU95426.1"/>
    </source>
</evidence>
<evidence type="ECO:0000313" key="3">
    <source>
        <dbReference type="Proteomes" id="UP000064183"/>
    </source>
</evidence>
<dbReference type="SUPFAM" id="SSF46785">
    <property type="entry name" value="Winged helix' DNA-binding domain"/>
    <property type="match status" value="1"/>
</dbReference>
<dbReference type="Pfam" id="PF12802">
    <property type="entry name" value="MarR_2"/>
    <property type="match status" value="1"/>
</dbReference>
<dbReference type="RefSeq" id="WP_010061134.1">
    <property type="nucleotide sequence ID" value="NZ_CP013738.1"/>
</dbReference>
<dbReference type="AlphaFoldDB" id="A0A0U3LXW5"/>
<name>A0A0U3LXW5_STRGL</name>
<dbReference type="GO" id="GO:0003700">
    <property type="term" value="F:DNA-binding transcription factor activity"/>
    <property type="evidence" value="ECO:0007669"/>
    <property type="project" value="InterPro"/>
</dbReference>
<dbReference type="GO" id="GO:0006950">
    <property type="term" value="P:response to stress"/>
    <property type="evidence" value="ECO:0007669"/>
    <property type="project" value="TreeGrafter"/>
</dbReference>
<dbReference type="Proteomes" id="UP000064183">
    <property type="component" value="Chromosome"/>
</dbReference>
<dbReference type="InterPro" id="IPR039422">
    <property type="entry name" value="MarR/SlyA-like"/>
</dbReference>
<feature type="domain" description="HTH marR-type" evidence="1">
    <location>
        <begin position="1"/>
        <end position="147"/>
    </location>
</feature>
<dbReference type="InterPro" id="IPR000835">
    <property type="entry name" value="HTH_MarR-typ"/>
</dbReference>
<dbReference type="PROSITE" id="PS50995">
    <property type="entry name" value="HTH_MARR_2"/>
    <property type="match status" value="1"/>
</dbReference>
<dbReference type="InterPro" id="IPR036390">
    <property type="entry name" value="WH_DNA-bd_sf"/>
</dbReference>
<protein>
    <submittedName>
        <fullName evidence="2">MarR family transcriptional regulator</fullName>
    </submittedName>
</protein>
<dbReference type="Gene3D" id="1.10.10.10">
    <property type="entry name" value="Winged helix-like DNA-binding domain superfamily/Winged helix DNA-binding domain"/>
    <property type="match status" value="1"/>
</dbReference>
<organism evidence="2 3">
    <name type="scientific">Streptomyces globisporus C-1027</name>
    <dbReference type="NCBI Taxonomy" id="1172567"/>
    <lineage>
        <taxon>Bacteria</taxon>
        <taxon>Bacillati</taxon>
        <taxon>Actinomycetota</taxon>
        <taxon>Actinomycetes</taxon>
        <taxon>Kitasatosporales</taxon>
        <taxon>Streptomycetaceae</taxon>
        <taxon>Streptomyces</taxon>
    </lineage>
</organism>
<dbReference type="STRING" id="1172567.WQO_20175"/>
<dbReference type="KEGG" id="sgb:WQO_20175"/>
<reference evidence="2 3" key="1">
    <citation type="journal article" date="2012" name="J. Bacteriol.">
        <title>Draft genome sequence of Streptomyces globisporus C-1027, which produces an antitumor antibiotic consisting of a nine-membered enediyne with a chromoprotein.</title>
        <authorList>
            <person name="Wang L."/>
            <person name="Wang S."/>
            <person name="He Q."/>
            <person name="Yu T."/>
            <person name="Li Q."/>
            <person name="Hong B."/>
        </authorList>
    </citation>
    <scope>NUCLEOTIDE SEQUENCE [LARGE SCALE GENOMIC DNA]</scope>
    <source>
        <strain evidence="2 3">C-1027</strain>
    </source>
</reference>
<proteinExistence type="predicted"/>
<sequence length="154" mass="17492">MNATPRWLNPEQQAAWDGFIRMQEKLIGRLSRRVQADSRMSPADYIVLAKLTEAGGRMRFMDLTKLVEWEKSRMSHQVARMAKRGLVSKEECPDDGRGAFIVATPAGREAIEEAAPVHVEHVRRLFIDALTQEELDSLARISSRVLAHLEKQPD</sequence>
<accession>A0A0U3LXW5</accession>
<evidence type="ECO:0000259" key="1">
    <source>
        <dbReference type="PROSITE" id="PS50995"/>
    </source>
</evidence>
<dbReference type="GeneID" id="27784696"/>
<gene>
    <name evidence="2" type="ORF">WQO_20175</name>
</gene>